<protein>
    <submittedName>
        <fullName evidence="1">Uncharacterized protein</fullName>
    </submittedName>
</protein>
<reference evidence="1 2" key="1">
    <citation type="submission" date="2020-03" db="EMBL/GenBank/DDBJ databases">
        <title>Soil Listeria distribution.</title>
        <authorList>
            <person name="Liao J."/>
            <person name="Wiedmann M."/>
        </authorList>
    </citation>
    <scope>NUCLEOTIDE SEQUENCE [LARGE SCALE GENOMIC DNA]</scope>
    <source>
        <strain evidence="1 2">FSL L7-1523</strain>
    </source>
</reference>
<sequence>MDREILERVLKNALKEKAVVYIYNDTAQKDEHYGGFVKLVTKDFVVMQVVLSDARSSGYLITRLDTIFRIDSGGHVAKRLELLYALNGEEHAVFELSAFGNLFVNVIKMALQNKIAIAVLLNQDEERETLNGFIRHFADEHVVLEDFDDDAQSYGEIHFELAAILDINIGTRDLHNLTLLYERGFLE</sequence>
<evidence type="ECO:0000313" key="1">
    <source>
        <dbReference type="EMBL" id="MBC1500321.1"/>
    </source>
</evidence>
<accession>A0A841Z374</accession>
<dbReference type="AlphaFoldDB" id="A0A841Z374"/>
<dbReference type="Proteomes" id="UP000564536">
    <property type="component" value="Unassembled WGS sequence"/>
</dbReference>
<name>A0A841Z374_9LIST</name>
<dbReference type="EMBL" id="JAARRL010000008">
    <property type="protein sequence ID" value="MBC1500321.1"/>
    <property type="molecule type" value="Genomic_DNA"/>
</dbReference>
<evidence type="ECO:0000313" key="2">
    <source>
        <dbReference type="Proteomes" id="UP000564536"/>
    </source>
</evidence>
<comment type="caution">
    <text evidence="1">The sequence shown here is derived from an EMBL/GenBank/DDBJ whole genome shotgun (WGS) entry which is preliminary data.</text>
</comment>
<dbReference type="RefSeq" id="WP_185425477.1">
    <property type="nucleotide sequence ID" value="NZ_JAARRL010000008.1"/>
</dbReference>
<gene>
    <name evidence="1" type="ORF">HB943_06870</name>
</gene>
<organism evidence="1 2">
    <name type="scientific">Listeria weihenstephanensis</name>
    <dbReference type="NCBI Taxonomy" id="1006155"/>
    <lineage>
        <taxon>Bacteria</taxon>
        <taxon>Bacillati</taxon>
        <taxon>Bacillota</taxon>
        <taxon>Bacilli</taxon>
        <taxon>Bacillales</taxon>
        <taxon>Listeriaceae</taxon>
        <taxon>Listeria</taxon>
    </lineage>
</organism>
<proteinExistence type="predicted"/>